<feature type="region of interest" description="Disordered" evidence="1">
    <location>
        <begin position="1"/>
        <end position="21"/>
    </location>
</feature>
<dbReference type="EMBL" id="CP045891">
    <property type="protein sequence ID" value="QQP57893.1"/>
    <property type="molecule type" value="Genomic_DNA"/>
</dbReference>
<evidence type="ECO:0000256" key="1">
    <source>
        <dbReference type="SAM" id="MobiDB-lite"/>
    </source>
</evidence>
<reference evidence="3" key="1">
    <citation type="submission" date="2021-01" db="EMBL/GenBank/DDBJ databases">
        <title>Caligus Genome Assembly.</title>
        <authorList>
            <person name="Gallardo-Escarate C."/>
        </authorList>
    </citation>
    <scope>NUCLEOTIDE SEQUENCE [LARGE SCALE GENOMIC DNA]</scope>
</reference>
<sequence>MNDSLGPPPLKEESDDDPWVKRRSTSLFVRKGAIIRRSTREKIRRDHVLAS</sequence>
<accession>A0A7T8KLE4</accession>
<dbReference type="AlphaFoldDB" id="A0A7T8KLE4"/>
<organism evidence="2 3">
    <name type="scientific">Caligus rogercresseyi</name>
    <name type="common">Sea louse</name>
    <dbReference type="NCBI Taxonomy" id="217165"/>
    <lineage>
        <taxon>Eukaryota</taxon>
        <taxon>Metazoa</taxon>
        <taxon>Ecdysozoa</taxon>
        <taxon>Arthropoda</taxon>
        <taxon>Crustacea</taxon>
        <taxon>Multicrustacea</taxon>
        <taxon>Hexanauplia</taxon>
        <taxon>Copepoda</taxon>
        <taxon>Siphonostomatoida</taxon>
        <taxon>Caligidae</taxon>
        <taxon>Caligus</taxon>
    </lineage>
</organism>
<gene>
    <name evidence="2" type="ORF">FKW44_003042</name>
</gene>
<protein>
    <submittedName>
        <fullName evidence="2">Uncharacterized protein</fullName>
    </submittedName>
</protein>
<evidence type="ECO:0000313" key="2">
    <source>
        <dbReference type="EMBL" id="QQP57893.1"/>
    </source>
</evidence>
<keyword evidence="3" id="KW-1185">Reference proteome</keyword>
<dbReference type="Proteomes" id="UP000595437">
    <property type="component" value="Chromosome 2"/>
</dbReference>
<evidence type="ECO:0000313" key="3">
    <source>
        <dbReference type="Proteomes" id="UP000595437"/>
    </source>
</evidence>
<name>A0A7T8KLE4_CALRO</name>
<proteinExistence type="predicted"/>